<protein>
    <recommendedName>
        <fullName evidence="9">NADH dehydrogenase [ubiquinone] iron-sulfur protein 4, mitochondrial</fullName>
    </recommendedName>
</protein>
<sequence>MYQIRLGSLRSIQDPAHSTRDQRRNECTISWEDEGENSAKWRNQLMGWKSGADPMHNMTIQMKFDNALQAVNFAKQRGWKYVVDAPKFRQARSDGATYQDNFLPKLVAEKIVRQGTKCDHFYREKAGASHYFRPLKFHGDGVVRQHGPTREDKIAPDTEGKYKQR</sequence>
<keyword evidence="5 9" id="KW-0809">Transit peptide</keyword>
<keyword evidence="6 9" id="KW-0249">Electron transport</keyword>
<comment type="function">
    <text evidence="9">Accessory subunit of the mitochondrial membrane respiratory chain NADH dehydrogenase (Complex I), that is believed not to be involved in catalysis. Complex I functions in the transfer of electrons from NADH to the respiratory chain. The immediate electron acceptor for the enzyme is believed to be ubiquinone.</text>
</comment>
<keyword evidence="7 9" id="KW-0496">Mitochondrion</keyword>
<evidence type="ECO:0000256" key="8">
    <source>
        <dbReference type="ARBA" id="ARBA00023136"/>
    </source>
</evidence>
<evidence type="ECO:0000256" key="10">
    <source>
        <dbReference type="SAM" id="MobiDB-lite"/>
    </source>
</evidence>
<dbReference type="GO" id="GO:0022900">
    <property type="term" value="P:electron transport chain"/>
    <property type="evidence" value="ECO:0007669"/>
    <property type="project" value="InterPro"/>
</dbReference>
<dbReference type="EMBL" id="HBEL01035434">
    <property type="protein sequence ID" value="CAD8420462.1"/>
    <property type="molecule type" value="Transcribed_RNA"/>
</dbReference>
<keyword evidence="2 9" id="KW-0813">Transport</keyword>
<dbReference type="PANTHER" id="PTHR12219">
    <property type="entry name" value="NADH-UBIQUINONE OXIDOREDUCTASE"/>
    <property type="match status" value="1"/>
</dbReference>
<reference evidence="11" key="1">
    <citation type="submission" date="2021-01" db="EMBL/GenBank/DDBJ databases">
        <authorList>
            <person name="Corre E."/>
            <person name="Pelletier E."/>
            <person name="Niang G."/>
            <person name="Scheremetjew M."/>
            <person name="Finn R."/>
            <person name="Kale V."/>
            <person name="Holt S."/>
            <person name="Cochrane G."/>
            <person name="Meng A."/>
            <person name="Brown T."/>
            <person name="Cohen L."/>
        </authorList>
    </citation>
    <scope>NUCLEOTIDE SEQUENCE</scope>
    <source>
        <strain evidence="11">CCAP1064/1</strain>
    </source>
</reference>
<dbReference type="InterPro" id="IPR006885">
    <property type="entry name" value="NADH_UbQ_FeS_4_mit-like"/>
</dbReference>
<evidence type="ECO:0000256" key="3">
    <source>
        <dbReference type="ARBA" id="ARBA00022660"/>
    </source>
</evidence>
<proteinExistence type="inferred from homology"/>
<keyword evidence="8 9" id="KW-0472">Membrane</keyword>
<dbReference type="InterPro" id="IPR038532">
    <property type="entry name" value="NDUFS4-like_sf"/>
</dbReference>
<evidence type="ECO:0000256" key="9">
    <source>
        <dbReference type="RuleBase" id="RU367010"/>
    </source>
</evidence>
<feature type="region of interest" description="Disordered" evidence="10">
    <location>
        <begin position="142"/>
        <end position="165"/>
    </location>
</feature>
<evidence type="ECO:0000256" key="1">
    <source>
        <dbReference type="ARBA" id="ARBA00005882"/>
    </source>
</evidence>
<evidence type="ECO:0000256" key="4">
    <source>
        <dbReference type="ARBA" id="ARBA00022792"/>
    </source>
</evidence>
<comment type="subcellular location">
    <subcellularLocation>
        <location evidence="9">Mitochondrion inner membrane</location>
        <topology evidence="9">Peripheral membrane protein</topology>
        <orientation evidence="9">Matrix side</orientation>
    </subcellularLocation>
</comment>
<keyword evidence="4 9" id="KW-0999">Mitochondrion inner membrane</keyword>
<dbReference type="AlphaFoldDB" id="A0A6T8MFW3"/>
<name>A0A6T8MFW3_9STRA</name>
<dbReference type="EMBL" id="HBEL01035435">
    <property type="protein sequence ID" value="CAD8420463.1"/>
    <property type="molecule type" value="Transcribed_RNA"/>
</dbReference>
<keyword evidence="3 9" id="KW-0679">Respiratory chain</keyword>
<comment type="similarity">
    <text evidence="1 9">Belongs to the complex I NDUFS4 subunit family.</text>
</comment>
<organism evidence="11">
    <name type="scientific">Proboscia inermis</name>
    <dbReference type="NCBI Taxonomy" id="420281"/>
    <lineage>
        <taxon>Eukaryota</taxon>
        <taxon>Sar</taxon>
        <taxon>Stramenopiles</taxon>
        <taxon>Ochrophyta</taxon>
        <taxon>Bacillariophyta</taxon>
        <taxon>Coscinodiscophyceae</taxon>
        <taxon>Rhizosoleniophycidae</taxon>
        <taxon>Rhizosoleniales</taxon>
        <taxon>Rhizosoleniaceae</taxon>
        <taxon>Proboscia</taxon>
    </lineage>
</organism>
<evidence type="ECO:0000256" key="7">
    <source>
        <dbReference type="ARBA" id="ARBA00023128"/>
    </source>
</evidence>
<evidence type="ECO:0000256" key="5">
    <source>
        <dbReference type="ARBA" id="ARBA00022946"/>
    </source>
</evidence>
<gene>
    <name evidence="11" type="ORF">PINE0816_LOCUS16613</name>
    <name evidence="12" type="ORF">PINE0816_LOCUS16614</name>
</gene>
<dbReference type="PANTHER" id="PTHR12219:SF8">
    <property type="entry name" value="NADH DEHYDROGENASE [UBIQUINONE] IRON-SULFUR PROTEIN 4, MITOCHONDRIAL"/>
    <property type="match status" value="1"/>
</dbReference>
<evidence type="ECO:0000256" key="2">
    <source>
        <dbReference type="ARBA" id="ARBA00022448"/>
    </source>
</evidence>
<dbReference type="Gene3D" id="3.30.160.190">
    <property type="entry name" value="atu1810 like domain"/>
    <property type="match status" value="1"/>
</dbReference>
<evidence type="ECO:0000313" key="12">
    <source>
        <dbReference type="EMBL" id="CAD8420463.1"/>
    </source>
</evidence>
<evidence type="ECO:0000256" key="6">
    <source>
        <dbReference type="ARBA" id="ARBA00022982"/>
    </source>
</evidence>
<dbReference type="Pfam" id="PF04800">
    <property type="entry name" value="NDUS4"/>
    <property type="match status" value="1"/>
</dbReference>
<accession>A0A6T8MFW3</accession>
<dbReference type="GO" id="GO:0005743">
    <property type="term" value="C:mitochondrial inner membrane"/>
    <property type="evidence" value="ECO:0007669"/>
    <property type="project" value="UniProtKB-SubCell"/>
</dbReference>
<evidence type="ECO:0000313" key="11">
    <source>
        <dbReference type="EMBL" id="CAD8420462.1"/>
    </source>
</evidence>